<keyword evidence="2" id="KW-0812">Transmembrane</keyword>
<feature type="region of interest" description="Disordered" evidence="1">
    <location>
        <begin position="1"/>
        <end position="26"/>
    </location>
</feature>
<protein>
    <submittedName>
        <fullName evidence="3">Uncharacterized protein</fullName>
    </submittedName>
</protein>
<sequence length="250" mass="26769">MSADDPTMLPQETAQSPMSNDLSEATAVAGPYPYDETWELPPLPPPPPASGHTRMRFMTLLLLFCLVLVSASAGALAATLYWRSLGRTFTAPSTAVSEASSSSTTAAATILPNPLPTPTSDLSYTAEDILRDFIAAGAHPFFIQHDITISAWTGGAFSVSVPATSSVTFGDTSDCNGPCEPRNMGLWVYQDNTTADQAYNEVSEENNQALMHPPQGLSVVPTTIFIHARCLLLGADTFSIYIRVVKQYCT</sequence>
<evidence type="ECO:0000256" key="1">
    <source>
        <dbReference type="SAM" id="MobiDB-lite"/>
    </source>
</evidence>
<proteinExistence type="predicted"/>
<dbReference type="Proteomes" id="UP000248706">
    <property type="component" value="Unassembled WGS sequence"/>
</dbReference>
<feature type="compositionally biased region" description="Polar residues" evidence="1">
    <location>
        <begin position="10"/>
        <end position="23"/>
    </location>
</feature>
<organism evidence="3 4">
    <name type="scientific">Thermogemmatispora tikiterensis</name>
    <dbReference type="NCBI Taxonomy" id="1825093"/>
    <lineage>
        <taxon>Bacteria</taxon>
        <taxon>Bacillati</taxon>
        <taxon>Chloroflexota</taxon>
        <taxon>Ktedonobacteria</taxon>
        <taxon>Thermogemmatisporales</taxon>
        <taxon>Thermogemmatisporaceae</taxon>
        <taxon>Thermogemmatispora</taxon>
    </lineage>
</organism>
<feature type="transmembrane region" description="Helical" evidence="2">
    <location>
        <begin position="60"/>
        <end position="82"/>
    </location>
</feature>
<reference evidence="3 4" key="1">
    <citation type="submission" date="2016-08" db="EMBL/GenBank/DDBJ databases">
        <title>Analysis of Carbohydrate Active Enzymes in Thermogemmatispora T81 Reveals Carbohydrate Degradation Ability.</title>
        <authorList>
            <person name="Tomazini A."/>
            <person name="Lal S."/>
            <person name="Stott M."/>
            <person name="Henrissat B."/>
            <person name="Polikarpov I."/>
            <person name="Sparling R."/>
            <person name="Levin D.B."/>
        </authorList>
    </citation>
    <scope>NUCLEOTIDE SEQUENCE [LARGE SCALE GENOMIC DNA]</scope>
    <source>
        <strain evidence="3 4">T81</strain>
    </source>
</reference>
<evidence type="ECO:0000313" key="3">
    <source>
        <dbReference type="EMBL" id="RAQ93954.1"/>
    </source>
</evidence>
<evidence type="ECO:0000256" key="2">
    <source>
        <dbReference type="SAM" id="Phobius"/>
    </source>
</evidence>
<gene>
    <name evidence="3" type="ORF">A4R35_00320</name>
</gene>
<name>A0A328VF65_9CHLR</name>
<dbReference type="AlphaFoldDB" id="A0A328VF65"/>
<dbReference type="EMBL" id="MCIF01000002">
    <property type="protein sequence ID" value="RAQ93954.1"/>
    <property type="molecule type" value="Genomic_DNA"/>
</dbReference>
<comment type="caution">
    <text evidence="3">The sequence shown here is derived from an EMBL/GenBank/DDBJ whole genome shotgun (WGS) entry which is preliminary data.</text>
</comment>
<keyword evidence="2" id="KW-1133">Transmembrane helix</keyword>
<keyword evidence="2" id="KW-0472">Membrane</keyword>
<accession>A0A328VF65</accession>
<keyword evidence="4" id="KW-1185">Reference proteome</keyword>
<evidence type="ECO:0000313" key="4">
    <source>
        <dbReference type="Proteomes" id="UP000248706"/>
    </source>
</evidence>